<organism evidence="10 11">
    <name type="scientific">Sphaerobolus stellatus (strain SS14)</name>
    <dbReference type="NCBI Taxonomy" id="990650"/>
    <lineage>
        <taxon>Eukaryota</taxon>
        <taxon>Fungi</taxon>
        <taxon>Dikarya</taxon>
        <taxon>Basidiomycota</taxon>
        <taxon>Agaricomycotina</taxon>
        <taxon>Agaricomycetes</taxon>
        <taxon>Phallomycetidae</taxon>
        <taxon>Geastrales</taxon>
        <taxon>Sphaerobolaceae</taxon>
        <taxon>Sphaerobolus</taxon>
    </lineage>
</organism>
<dbReference type="PANTHER" id="PTHR33577">
    <property type="entry name" value="STERIGMATOCYSTIN BIOSYNTHESIS PEROXIDASE STCC-RELATED"/>
    <property type="match status" value="1"/>
</dbReference>
<sequence>MAHFSTLLALSILALQTVASPHYQPLAGLSERELAELIPRLNVVIPPPPPGPSKDTLVKLVNNKAHPWMPLREGDTRGPCPGVNTLASHGYLPRNGIVTPAQLVNALQDGYGAQNDLAIGLAYAALLVDGNPLTNLVSIGAKSPATGLDPPNPAAIGGLDFHNAFEGDASFTREDFEFGDNHSFNQSLFNQLVDFSNRFGGGNYNLTVAGEYRFQRVQQSIAQNPHFSFTTARFLTGYRDIAFPTIFFVDGRKADGQLKLTDALGFFRDSRFPDDFHRIDGSNTSALVNNAAQVIFNAHPIQPGGNNGTVNSFTVDTKSPTFDDPCGIYTSFVDIAVSMYPNPQGVLRRNLKLNLGFLHQGFQGCPQVFPYGQ</sequence>
<evidence type="ECO:0000313" key="10">
    <source>
        <dbReference type="EMBL" id="KIJ32630.1"/>
    </source>
</evidence>
<evidence type="ECO:0000256" key="6">
    <source>
        <dbReference type="ARBA" id="ARBA00023004"/>
    </source>
</evidence>
<keyword evidence="4" id="KW-0479">Metal-binding</keyword>
<evidence type="ECO:0000256" key="5">
    <source>
        <dbReference type="ARBA" id="ARBA00023002"/>
    </source>
</evidence>
<feature type="domain" description="Heme haloperoxidase family profile" evidence="9">
    <location>
        <begin position="64"/>
        <end position="293"/>
    </location>
</feature>
<dbReference type="SUPFAM" id="SSF47571">
    <property type="entry name" value="Cloroperoxidase"/>
    <property type="match status" value="1"/>
</dbReference>
<keyword evidence="2" id="KW-0575">Peroxidase</keyword>
<evidence type="ECO:0000313" key="11">
    <source>
        <dbReference type="Proteomes" id="UP000054279"/>
    </source>
</evidence>
<dbReference type="InterPro" id="IPR036851">
    <property type="entry name" value="Chloroperoxidase-like_sf"/>
</dbReference>
<keyword evidence="11" id="KW-1185">Reference proteome</keyword>
<keyword evidence="5" id="KW-0560">Oxidoreductase</keyword>
<dbReference type="Pfam" id="PF01328">
    <property type="entry name" value="Peroxidase_2"/>
    <property type="match status" value="1"/>
</dbReference>
<dbReference type="AlphaFoldDB" id="A0A0C9V551"/>
<dbReference type="Gene3D" id="1.10.489.10">
    <property type="entry name" value="Chloroperoxidase-like"/>
    <property type="match status" value="1"/>
</dbReference>
<feature type="signal peptide" evidence="8">
    <location>
        <begin position="1"/>
        <end position="19"/>
    </location>
</feature>
<dbReference type="HOGENOM" id="CLU_029871_0_0_1"/>
<dbReference type="EMBL" id="KN837224">
    <property type="protein sequence ID" value="KIJ32630.1"/>
    <property type="molecule type" value="Genomic_DNA"/>
</dbReference>
<reference evidence="10 11" key="1">
    <citation type="submission" date="2014-06" db="EMBL/GenBank/DDBJ databases">
        <title>Evolutionary Origins and Diversification of the Mycorrhizal Mutualists.</title>
        <authorList>
            <consortium name="DOE Joint Genome Institute"/>
            <consortium name="Mycorrhizal Genomics Consortium"/>
            <person name="Kohler A."/>
            <person name="Kuo A."/>
            <person name="Nagy L.G."/>
            <person name="Floudas D."/>
            <person name="Copeland A."/>
            <person name="Barry K.W."/>
            <person name="Cichocki N."/>
            <person name="Veneault-Fourrey C."/>
            <person name="LaButti K."/>
            <person name="Lindquist E.A."/>
            <person name="Lipzen A."/>
            <person name="Lundell T."/>
            <person name="Morin E."/>
            <person name="Murat C."/>
            <person name="Riley R."/>
            <person name="Ohm R."/>
            <person name="Sun H."/>
            <person name="Tunlid A."/>
            <person name="Henrissat B."/>
            <person name="Grigoriev I.V."/>
            <person name="Hibbett D.S."/>
            <person name="Martin F."/>
        </authorList>
    </citation>
    <scope>NUCLEOTIDE SEQUENCE [LARGE SCALE GENOMIC DNA]</scope>
    <source>
        <strain evidence="10 11">SS14</strain>
    </source>
</reference>
<evidence type="ECO:0000256" key="1">
    <source>
        <dbReference type="ARBA" id="ARBA00001970"/>
    </source>
</evidence>
<feature type="chain" id="PRO_5002221434" description="Heme haloperoxidase family profile domain-containing protein" evidence="8">
    <location>
        <begin position="20"/>
        <end position="373"/>
    </location>
</feature>
<dbReference type="InterPro" id="IPR000028">
    <property type="entry name" value="Chloroperoxidase"/>
</dbReference>
<comment type="cofactor">
    <cofactor evidence="1">
        <name>heme b</name>
        <dbReference type="ChEBI" id="CHEBI:60344"/>
    </cofactor>
</comment>
<dbReference type="PROSITE" id="PS51405">
    <property type="entry name" value="HEME_HALOPEROXIDASE"/>
    <property type="match status" value="1"/>
</dbReference>
<dbReference type="OrthoDB" id="2542103at2759"/>
<evidence type="ECO:0000259" key="9">
    <source>
        <dbReference type="PROSITE" id="PS51405"/>
    </source>
</evidence>
<dbReference type="Proteomes" id="UP000054279">
    <property type="component" value="Unassembled WGS sequence"/>
</dbReference>
<keyword evidence="3" id="KW-0349">Heme</keyword>
<dbReference type="GO" id="GO:0046872">
    <property type="term" value="F:metal ion binding"/>
    <property type="evidence" value="ECO:0007669"/>
    <property type="project" value="UniProtKB-KW"/>
</dbReference>
<evidence type="ECO:0000256" key="7">
    <source>
        <dbReference type="ARBA" id="ARBA00025795"/>
    </source>
</evidence>
<keyword evidence="8" id="KW-0732">Signal</keyword>
<gene>
    <name evidence="10" type="ORF">M422DRAFT_184240</name>
</gene>
<name>A0A0C9V551_SPHS4</name>
<accession>A0A0C9V551</accession>
<dbReference type="GO" id="GO:0004601">
    <property type="term" value="F:peroxidase activity"/>
    <property type="evidence" value="ECO:0007669"/>
    <property type="project" value="UniProtKB-KW"/>
</dbReference>
<evidence type="ECO:0000256" key="4">
    <source>
        <dbReference type="ARBA" id="ARBA00022723"/>
    </source>
</evidence>
<dbReference type="PANTHER" id="PTHR33577:SF16">
    <property type="entry name" value="HEME HALOPEROXIDASE FAMILY PROFILE DOMAIN-CONTAINING PROTEIN"/>
    <property type="match status" value="1"/>
</dbReference>
<comment type="similarity">
    <text evidence="7">Belongs to the chloroperoxidase family.</text>
</comment>
<evidence type="ECO:0000256" key="2">
    <source>
        <dbReference type="ARBA" id="ARBA00022559"/>
    </source>
</evidence>
<evidence type="ECO:0000256" key="8">
    <source>
        <dbReference type="SAM" id="SignalP"/>
    </source>
</evidence>
<evidence type="ECO:0000256" key="3">
    <source>
        <dbReference type="ARBA" id="ARBA00022617"/>
    </source>
</evidence>
<keyword evidence="6" id="KW-0408">Iron</keyword>
<proteinExistence type="inferred from homology"/>
<protein>
    <recommendedName>
        <fullName evidence="9">Heme haloperoxidase family profile domain-containing protein</fullName>
    </recommendedName>
</protein>